<sequence>MSESEEEAISFDISSMDYEDAMDGADRKRRFNMTKEDHIYGVFKPDGIDEYIGSKNKKYEAEKKNLSKPINFVSGGTTLNENVPEEFEISEVVKKPKQSFPEEIAGMRDTMTSKISKGSVIMNIMKKMGYDESKGLGKNKQGSVQSIEVNVRPGRAALGSYDFESKQLGDKKENGKIKEVPNKPIKHGEWKKGAKKNEVKVSYEHYFDIKKVDPTKNNAIKIIDMSGKHTKVYDSVQSLLNAKNSIVDEFDGICSKFNVPELINDLNICSSLAEIQIEKDGREYIEKKILLERFDNDYNEIQKNIKELEVQINSINKLVQMITDLKKMNFNDINKICDFITNMYNSVENTSENLSIISDVVVAKIFPFYSRKYSRWNAFENQMNDMNTKEDFLIWKDILQKIDKRKLVPENYKTFKKISDLPIYDRIIYESLHVPIRRTILSWKPKEEYNFLSTFFIQYYEVIPEWLNEYIKIRFIVPKIESEIEGWNPQTDHIPIHEWFLPINDVMGKHLKHIHYMIRNKVAKNLQSWDGSKFSPLLFLKPWKGVFSQKSFNDFIKKNIIPKLHNYLSSLKFSFSMNFSKIEKFFRWNEIISIHEINDLFITSFFPNVYLFVNSKSSTSMEDLRALAIFYINIRKTLPNEFVFQPEIMKKLGQILNDIKMKSKNILN</sequence>
<protein>
    <submittedName>
        <fullName evidence="10">G-patch domain-containing protein</fullName>
    </submittedName>
</protein>
<evidence type="ECO:0000256" key="6">
    <source>
        <dbReference type="ARBA" id="ARBA00023242"/>
    </source>
</evidence>
<dbReference type="Pfam" id="PF12457">
    <property type="entry name" value="TIP_N"/>
    <property type="match status" value="1"/>
</dbReference>
<dbReference type="Pfam" id="PF01585">
    <property type="entry name" value="G-patch"/>
    <property type="match status" value="1"/>
</dbReference>
<dbReference type="InterPro" id="IPR000467">
    <property type="entry name" value="G_patch_dom"/>
</dbReference>
<keyword evidence="5" id="KW-0508">mRNA splicing</keyword>
<dbReference type="WBParaSite" id="PTRK_0000042700.1">
    <property type="protein sequence ID" value="PTRK_0000042700.1"/>
    <property type="gene ID" value="PTRK_0000042700"/>
</dbReference>
<evidence type="ECO:0000259" key="8">
    <source>
        <dbReference type="PROSITE" id="PS50174"/>
    </source>
</evidence>
<evidence type="ECO:0000313" key="10">
    <source>
        <dbReference type="WBParaSite" id="PTRK_0000042700.1"/>
    </source>
</evidence>
<keyword evidence="9" id="KW-1185">Reference proteome</keyword>
<dbReference type="InterPro" id="IPR022159">
    <property type="entry name" value="STIP/TFIP11_N"/>
</dbReference>
<evidence type="ECO:0000256" key="3">
    <source>
        <dbReference type="ARBA" id="ARBA00022664"/>
    </source>
</evidence>
<dbReference type="Proteomes" id="UP000038045">
    <property type="component" value="Unplaced"/>
</dbReference>
<dbReference type="GO" id="GO:0071008">
    <property type="term" value="C:U2-type post-mRNA release spliceosomal complex"/>
    <property type="evidence" value="ECO:0007669"/>
    <property type="project" value="TreeGrafter"/>
</dbReference>
<keyword evidence="4" id="KW-0747">Spliceosome</keyword>
<dbReference type="PANTHER" id="PTHR23329:SF1">
    <property type="entry name" value="TUFTELIN-INTERACTING PROTEIN 11"/>
    <property type="match status" value="1"/>
</dbReference>
<comment type="subcellular location">
    <subcellularLocation>
        <location evidence="1">Nucleus</location>
    </subcellularLocation>
</comment>
<dbReference type="Pfam" id="PF07842">
    <property type="entry name" value="GCFC"/>
    <property type="match status" value="1"/>
</dbReference>
<evidence type="ECO:0000256" key="4">
    <source>
        <dbReference type="ARBA" id="ARBA00022728"/>
    </source>
</evidence>
<comment type="similarity">
    <text evidence="2">Belongs to the TFP11/STIP family.</text>
</comment>
<evidence type="ECO:0000256" key="1">
    <source>
        <dbReference type="ARBA" id="ARBA00004123"/>
    </source>
</evidence>
<evidence type="ECO:0000256" key="5">
    <source>
        <dbReference type="ARBA" id="ARBA00023187"/>
    </source>
</evidence>
<evidence type="ECO:0000313" key="9">
    <source>
        <dbReference type="Proteomes" id="UP000038045"/>
    </source>
</evidence>
<dbReference type="STRING" id="131310.A0A0N4Z150"/>
<dbReference type="InterPro" id="IPR022783">
    <property type="entry name" value="GCFC_dom"/>
</dbReference>
<dbReference type="GO" id="GO:0000390">
    <property type="term" value="P:spliceosomal complex disassembly"/>
    <property type="evidence" value="ECO:0007669"/>
    <property type="project" value="InterPro"/>
</dbReference>
<dbReference type="AlphaFoldDB" id="A0A0N4Z150"/>
<dbReference type="SMART" id="SM00443">
    <property type="entry name" value="G_patch"/>
    <property type="match status" value="1"/>
</dbReference>
<proteinExistence type="inferred from homology"/>
<evidence type="ECO:0000256" key="7">
    <source>
        <dbReference type="SAM" id="Coils"/>
    </source>
</evidence>
<keyword evidence="3" id="KW-0507">mRNA processing</keyword>
<keyword evidence="6" id="KW-0539">Nucleus</keyword>
<dbReference type="InterPro" id="IPR045211">
    <property type="entry name" value="TFP11/STIP/Ntr1"/>
</dbReference>
<reference evidence="10" key="1">
    <citation type="submission" date="2017-02" db="UniProtKB">
        <authorList>
            <consortium name="WormBaseParasite"/>
        </authorList>
    </citation>
    <scope>IDENTIFICATION</scope>
</reference>
<feature type="coiled-coil region" evidence="7">
    <location>
        <begin position="291"/>
        <end position="318"/>
    </location>
</feature>
<organism evidence="9 10">
    <name type="scientific">Parastrongyloides trichosuri</name>
    <name type="common">Possum-specific nematode worm</name>
    <dbReference type="NCBI Taxonomy" id="131310"/>
    <lineage>
        <taxon>Eukaryota</taxon>
        <taxon>Metazoa</taxon>
        <taxon>Ecdysozoa</taxon>
        <taxon>Nematoda</taxon>
        <taxon>Chromadorea</taxon>
        <taxon>Rhabditida</taxon>
        <taxon>Tylenchina</taxon>
        <taxon>Panagrolaimomorpha</taxon>
        <taxon>Strongyloidoidea</taxon>
        <taxon>Strongyloididae</taxon>
        <taxon>Parastrongyloides</taxon>
    </lineage>
</organism>
<dbReference type="GO" id="GO:0003676">
    <property type="term" value="F:nucleic acid binding"/>
    <property type="evidence" value="ECO:0007669"/>
    <property type="project" value="InterPro"/>
</dbReference>
<name>A0A0N4Z150_PARTI</name>
<feature type="domain" description="G-patch" evidence="8">
    <location>
        <begin position="117"/>
        <end position="163"/>
    </location>
</feature>
<dbReference type="PANTHER" id="PTHR23329">
    <property type="entry name" value="TUFTELIN-INTERACTING PROTEIN 11-RELATED"/>
    <property type="match status" value="1"/>
</dbReference>
<evidence type="ECO:0000256" key="2">
    <source>
        <dbReference type="ARBA" id="ARBA00010900"/>
    </source>
</evidence>
<dbReference type="PROSITE" id="PS50174">
    <property type="entry name" value="G_PATCH"/>
    <property type="match status" value="1"/>
</dbReference>
<accession>A0A0N4Z150</accession>
<keyword evidence="7" id="KW-0175">Coiled coil</keyword>